<evidence type="ECO:0000256" key="1">
    <source>
        <dbReference type="ARBA" id="ARBA00022857"/>
    </source>
</evidence>
<dbReference type="InterPro" id="IPR011032">
    <property type="entry name" value="GroES-like_sf"/>
</dbReference>
<gene>
    <name evidence="3" type="ORF">PU630_01925</name>
</gene>
<protein>
    <submittedName>
        <fullName evidence="3">NADP-dependent oxidoreductase</fullName>
    </submittedName>
</protein>
<dbReference type="Pfam" id="PF13602">
    <property type="entry name" value="ADH_zinc_N_2"/>
    <property type="match status" value="1"/>
</dbReference>
<reference evidence="3 4" key="1">
    <citation type="submission" date="2023-03" db="EMBL/GenBank/DDBJ databases">
        <title>Genome sequence of Microbacterium sp. KACC 23027.</title>
        <authorList>
            <person name="Kim S."/>
            <person name="Heo J."/>
            <person name="Kwon S.-W."/>
        </authorList>
    </citation>
    <scope>NUCLEOTIDE SEQUENCE [LARGE SCALE GENOMIC DNA]</scope>
    <source>
        <strain evidence="3 4">KACC 23027</strain>
    </source>
</reference>
<dbReference type="Gene3D" id="3.40.50.720">
    <property type="entry name" value="NAD(P)-binding Rossmann-like Domain"/>
    <property type="match status" value="1"/>
</dbReference>
<dbReference type="CDD" id="cd05289">
    <property type="entry name" value="MDR_like_2"/>
    <property type="match status" value="1"/>
</dbReference>
<dbReference type="SUPFAM" id="SSF51735">
    <property type="entry name" value="NAD(P)-binding Rossmann-fold domains"/>
    <property type="match status" value="1"/>
</dbReference>
<dbReference type="Proteomes" id="UP001214553">
    <property type="component" value="Chromosome"/>
</dbReference>
<keyword evidence="4" id="KW-1185">Reference proteome</keyword>
<dbReference type="InterPro" id="IPR036291">
    <property type="entry name" value="NAD(P)-bd_dom_sf"/>
</dbReference>
<dbReference type="Pfam" id="PF08240">
    <property type="entry name" value="ADH_N"/>
    <property type="match status" value="1"/>
</dbReference>
<dbReference type="PANTHER" id="PTHR44154">
    <property type="entry name" value="QUINONE OXIDOREDUCTASE"/>
    <property type="match status" value="1"/>
</dbReference>
<dbReference type="InterPro" id="IPR020843">
    <property type="entry name" value="ER"/>
</dbReference>
<dbReference type="SMART" id="SM00829">
    <property type="entry name" value="PKS_ER"/>
    <property type="match status" value="1"/>
</dbReference>
<dbReference type="InterPro" id="IPR013154">
    <property type="entry name" value="ADH-like_N"/>
</dbReference>
<proteinExistence type="predicted"/>
<dbReference type="PANTHER" id="PTHR44154:SF1">
    <property type="entry name" value="QUINONE OXIDOREDUCTASE"/>
    <property type="match status" value="1"/>
</dbReference>
<evidence type="ECO:0000313" key="3">
    <source>
        <dbReference type="EMBL" id="WEG09348.1"/>
    </source>
</evidence>
<dbReference type="InterPro" id="IPR051603">
    <property type="entry name" value="Zinc-ADH_QOR/CCCR"/>
</dbReference>
<dbReference type="Gene3D" id="3.90.180.10">
    <property type="entry name" value="Medium-chain alcohol dehydrogenases, catalytic domain"/>
    <property type="match status" value="1"/>
</dbReference>
<organism evidence="3 4">
    <name type="scientific">Microbacterium horticulturae</name>
    <dbReference type="NCBI Taxonomy" id="3028316"/>
    <lineage>
        <taxon>Bacteria</taxon>
        <taxon>Bacillati</taxon>
        <taxon>Actinomycetota</taxon>
        <taxon>Actinomycetes</taxon>
        <taxon>Micrococcales</taxon>
        <taxon>Microbacteriaceae</taxon>
        <taxon>Microbacterium</taxon>
    </lineage>
</organism>
<name>A0ABY8C3Z8_9MICO</name>
<feature type="domain" description="Enoyl reductase (ER)" evidence="2">
    <location>
        <begin position="10"/>
        <end position="303"/>
    </location>
</feature>
<evidence type="ECO:0000259" key="2">
    <source>
        <dbReference type="SMART" id="SM00829"/>
    </source>
</evidence>
<keyword evidence="1" id="KW-0521">NADP</keyword>
<sequence length="305" mass="31253">MRAVRFDEYGSEDVLKVVDVADPQAGPGQVVVAVRAAGINPGEVGIRTGAMRERWPAHFPEGEGSDFAGVVRSVGEGVTAFAPGDEVIGYTDERASHAEQVAVPAEQLTPKPQAVPWDVAGTLYVAPTAGHALVDAAAVVPGDVVVVAGAAGGVGSVAAQWARRAGATVVGLASPDNHAWLQSRGVLPVDYHGDDLAARIREAAGAPVTVLLDAFGAPYPQLGVELGVDPSRIATVADFGAGALGAQIVLHHATADAAMLAELAEAVADGSLEIPIHATFSLDEVSDAYRLLADRHTRGKIVLIP</sequence>
<dbReference type="SUPFAM" id="SSF50129">
    <property type="entry name" value="GroES-like"/>
    <property type="match status" value="1"/>
</dbReference>
<accession>A0ABY8C3Z8</accession>
<dbReference type="RefSeq" id="WP_275278672.1">
    <property type="nucleotide sequence ID" value="NZ_CP119108.1"/>
</dbReference>
<dbReference type="EMBL" id="CP119108">
    <property type="protein sequence ID" value="WEG09348.1"/>
    <property type="molecule type" value="Genomic_DNA"/>
</dbReference>
<evidence type="ECO:0000313" key="4">
    <source>
        <dbReference type="Proteomes" id="UP001214553"/>
    </source>
</evidence>